<reference evidence="4 5" key="1">
    <citation type="journal article" date="2011" name="J. Bacteriol.">
        <title>Complete genome sequence of seawater bacterium Glaciecola nitratireducens FR1064T.</title>
        <authorList>
            <person name="Bian F."/>
            <person name="Qin Q.L."/>
            <person name="Xie B.B."/>
            <person name="Shu Y.L."/>
            <person name="Zhang X.Y."/>
            <person name="Yu Y."/>
            <person name="Chen B."/>
            <person name="Chen X.L."/>
            <person name="Zhou B.C."/>
            <person name="Zhang Y.Z."/>
        </authorList>
    </citation>
    <scope>NUCLEOTIDE SEQUENCE [LARGE SCALE GENOMIC DNA]</scope>
    <source>
        <strain evidence="5">JCM 12485 / KCTC 12276 / FR1064</strain>
    </source>
</reference>
<dbReference type="Gene3D" id="3.10.20.10">
    <property type="match status" value="1"/>
</dbReference>
<comment type="subcellular location">
    <subcellularLocation>
        <location evidence="3">Cytoplasm</location>
    </subcellularLocation>
</comment>
<dbReference type="PANTHER" id="PTHR30592">
    <property type="entry name" value="FORMATE DEHYDROGENASE"/>
    <property type="match status" value="1"/>
</dbReference>
<dbReference type="SUPFAM" id="SSF53927">
    <property type="entry name" value="Cytidine deaminase-like"/>
    <property type="match status" value="1"/>
</dbReference>
<dbReference type="NCBIfam" id="TIGR00129">
    <property type="entry name" value="fdhD_narQ"/>
    <property type="match status" value="1"/>
</dbReference>
<dbReference type="STRING" id="1085623.GNIT_3324"/>
<feature type="binding site" evidence="3">
    <location>
        <begin position="258"/>
        <end position="263"/>
    </location>
    <ligand>
        <name>Mo-bis(molybdopterin guanine dinucleotide)</name>
        <dbReference type="ChEBI" id="CHEBI:60539"/>
    </ligand>
</feature>
<dbReference type="AlphaFoldDB" id="G4QMZ9"/>
<proteinExistence type="inferred from homology"/>
<evidence type="ECO:0000313" key="4">
    <source>
        <dbReference type="EMBL" id="AEP31418.1"/>
    </source>
</evidence>
<dbReference type="Pfam" id="PF02634">
    <property type="entry name" value="FdhD-NarQ"/>
    <property type="match status" value="1"/>
</dbReference>
<dbReference type="EMBL" id="CP003060">
    <property type="protein sequence ID" value="AEP31418.1"/>
    <property type="molecule type" value="Genomic_DNA"/>
</dbReference>
<dbReference type="GO" id="GO:0016783">
    <property type="term" value="F:sulfurtransferase activity"/>
    <property type="evidence" value="ECO:0007669"/>
    <property type="project" value="InterPro"/>
</dbReference>
<dbReference type="HOGENOM" id="CLU_056887_2_0_6"/>
<evidence type="ECO:0000256" key="3">
    <source>
        <dbReference type="HAMAP-Rule" id="MF_00187"/>
    </source>
</evidence>
<dbReference type="OrthoDB" id="3197277at2"/>
<dbReference type="InterPro" id="IPR003786">
    <property type="entry name" value="FdhD"/>
</dbReference>
<protein>
    <recommendedName>
        <fullName evidence="3">Sulfur carrier protein FdhD</fullName>
    </recommendedName>
</protein>
<dbReference type="GO" id="GO:0005737">
    <property type="term" value="C:cytoplasm"/>
    <property type="evidence" value="ECO:0007669"/>
    <property type="project" value="UniProtKB-SubCell"/>
</dbReference>
<comment type="function">
    <text evidence="3">Required for formate dehydrogenase (FDH) activity. Acts as a sulfur carrier protein that transfers sulfur from IscS to the molybdenum cofactor prior to its insertion into FDH.</text>
</comment>
<keyword evidence="5" id="KW-1185">Reference proteome</keyword>
<keyword evidence="2 3" id="KW-0501">Molybdenum cofactor biosynthesis</keyword>
<gene>
    <name evidence="3 4" type="primary">fdhD</name>
    <name evidence="4" type="ordered locus">GNIT_3324</name>
</gene>
<dbReference type="Proteomes" id="UP000009282">
    <property type="component" value="Chromosome"/>
</dbReference>
<organism evidence="4 5">
    <name type="scientific">Glaciecola nitratireducens (strain JCM 12485 / KCTC 12276 / FR1064)</name>
    <dbReference type="NCBI Taxonomy" id="1085623"/>
    <lineage>
        <taxon>Bacteria</taxon>
        <taxon>Pseudomonadati</taxon>
        <taxon>Pseudomonadota</taxon>
        <taxon>Gammaproteobacteria</taxon>
        <taxon>Alteromonadales</taxon>
        <taxon>Alteromonadaceae</taxon>
        <taxon>Brumicola</taxon>
    </lineage>
</organism>
<dbReference type="GO" id="GO:0097163">
    <property type="term" value="F:sulfur carrier activity"/>
    <property type="evidence" value="ECO:0007669"/>
    <property type="project" value="UniProtKB-UniRule"/>
</dbReference>
<evidence type="ECO:0000256" key="1">
    <source>
        <dbReference type="ARBA" id="ARBA00022490"/>
    </source>
</evidence>
<comment type="similarity">
    <text evidence="3">Belongs to the FdhD family.</text>
</comment>
<accession>G4QMZ9</accession>
<dbReference type="HAMAP" id="MF_00187">
    <property type="entry name" value="FdhD"/>
    <property type="match status" value="1"/>
</dbReference>
<dbReference type="KEGG" id="gni:GNIT_3324"/>
<dbReference type="PIRSF" id="PIRSF015626">
    <property type="entry name" value="FdhD"/>
    <property type="match status" value="1"/>
</dbReference>
<keyword evidence="1 3" id="KW-0963">Cytoplasm</keyword>
<dbReference type="Gene3D" id="3.40.140.10">
    <property type="entry name" value="Cytidine Deaminase, domain 2"/>
    <property type="match status" value="1"/>
</dbReference>
<sequence length="280" mass="30386">MILEEETNLQASYQTLPVKFWLAGNAEEQEMQDNIAEEIAVALVYNGISHAVMMASPANLQEFALGFSLSEGIITSASEMYDIELDSSDKGIEIRIEISSQRMMLLKSHRRNLTGRTGCGLCGSESLEKAIRPIKQVTAKAIQSSSVIQHALSQLRDHQKLQALTGAVHGAAWCNDSGNITLLREDVGRHNALDKLIGALATKNIDKNSGFVLISSRASYEMVQKASSMNIATLVAVSAPTVLAIKLANTANLNLIGFARSGRHVIYNKANQHIGKPIDE</sequence>
<evidence type="ECO:0000313" key="5">
    <source>
        <dbReference type="Proteomes" id="UP000009282"/>
    </source>
</evidence>
<name>G4QMZ9_GLANF</name>
<evidence type="ECO:0000256" key="2">
    <source>
        <dbReference type="ARBA" id="ARBA00023150"/>
    </source>
</evidence>
<dbReference type="RefSeq" id="WP_014110289.1">
    <property type="nucleotide sequence ID" value="NC_016041.1"/>
</dbReference>
<dbReference type="GO" id="GO:0006777">
    <property type="term" value="P:Mo-molybdopterin cofactor biosynthetic process"/>
    <property type="evidence" value="ECO:0007669"/>
    <property type="project" value="UniProtKB-UniRule"/>
</dbReference>
<feature type="active site" description="Cysteine persulfide intermediate" evidence="3">
    <location>
        <position position="119"/>
    </location>
</feature>
<dbReference type="PANTHER" id="PTHR30592:SF1">
    <property type="entry name" value="SULFUR CARRIER PROTEIN FDHD"/>
    <property type="match status" value="1"/>
</dbReference>
<dbReference type="InterPro" id="IPR016193">
    <property type="entry name" value="Cytidine_deaminase-like"/>
</dbReference>
<dbReference type="eggNOG" id="COG1526">
    <property type="taxonomic scope" value="Bacteria"/>
</dbReference>